<evidence type="ECO:0000313" key="1">
    <source>
        <dbReference type="EMBL" id="AWI53496.1"/>
    </source>
</evidence>
<keyword evidence="2" id="KW-1185">Reference proteome</keyword>
<evidence type="ECO:0000313" key="2">
    <source>
        <dbReference type="Proteomes" id="UP000244892"/>
    </source>
</evidence>
<name>A0A2U8FTC1_9BURK</name>
<proteinExistence type="predicted"/>
<reference evidence="1 2" key="1">
    <citation type="submission" date="2018-05" db="EMBL/GenBank/DDBJ databases">
        <title>complete genome sequence of Aquabacterium olei NBRC 110486.</title>
        <authorList>
            <person name="Tang B."/>
            <person name="Chang J."/>
            <person name="Zhang L."/>
            <person name="Yang H."/>
        </authorList>
    </citation>
    <scope>NUCLEOTIDE SEQUENCE [LARGE SCALE GENOMIC DNA]</scope>
    <source>
        <strain evidence="1 2">NBRC 110486</strain>
    </source>
</reference>
<sequence>MLNFHLSSRDRQALVHALTKGTMEDASIPIHLELSLLPQWLTDPECLHARIPISAINFSVSD</sequence>
<gene>
    <name evidence="1" type="ORF">DEH84_08690</name>
</gene>
<dbReference type="AlphaFoldDB" id="A0A2U8FTC1"/>
<dbReference type="Proteomes" id="UP000244892">
    <property type="component" value="Chromosome"/>
</dbReference>
<accession>A0A2U8FTC1</accession>
<organism evidence="1 2">
    <name type="scientific">Aquabacterium olei</name>
    <dbReference type="NCBI Taxonomy" id="1296669"/>
    <lineage>
        <taxon>Bacteria</taxon>
        <taxon>Pseudomonadati</taxon>
        <taxon>Pseudomonadota</taxon>
        <taxon>Betaproteobacteria</taxon>
        <taxon>Burkholderiales</taxon>
        <taxon>Aquabacterium</taxon>
    </lineage>
</organism>
<protein>
    <submittedName>
        <fullName evidence="1">Uncharacterized protein</fullName>
    </submittedName>
</protein>
<dbReference type="EMBL" id="CP029210">
    <property type="protein sequence ID" value="AWI53496.1"/>
    <property type="molecule type" value="Genomic_DNA"/>
</dbReference>
<dbReference type="KEGG" id="aon:DEH84_08690"/>